<evidence type="ECO:0000256" key="3">
    <source>
        <dbReference type="ARBA" id="ARBA00022824"/>
    </source>
</evidence>
<dbReference type="GO" id="GO:0030970">
    <property type="term" value="P:retrograde protein transport, ER to cytosol"/>
    <property type="evidence" value="ECO:0007669"/>
    <property type="project" value="TreeGrafter"/>
</dbReference>
<keyword evidence="3" id="KW-0256">Endoplasmic reticulum</keyword>
<dbReference type="GO" id="GO:0030968">
    <property type="term" value="P:endoplasmic reticulum unfolded protein response"/>
    <property type="evidence" value="ECO:0007669"/>
    <property type="project" value="InterPro"/>
</dbReference>
<dbReference type="SUPFAM" id="SSF50911">
    <property type="entry name" value="Mannose 6-phosphate receptor domain"/>
    <property type="match status" value="1"/>
</dbReference>
<comment type="subcellular location">
    <subcellularLocation>
        <location evidence="1">Endoplasmic reticulum</location>
    </subcellularLocation>
</comment>
<evidence type="ECO:0000313" key="8">
    <source>
        <dbReference type="EMBL" id="KAG2498656.1"/>
    </source>
</evidence>
<comment type="caution">
    <text evidence="8">The sequence shown here is derived from an EMBL/GenBank/DDBJ whole genome shotgun (WGS) entry which is preliminary data.</text>
</comment>
<keyword evidence="2 6" id="KW-0732">Signal</keyword>
<dbReference type="InterPro" id="IPR012913">
    <property type="entry name" value="OS9-like_dom"/>
</dbReference>
<feature type="domain" description="MRH" evidence="7">
    <location>
        <begin position="150"/>
        <end position="270"/>
    </location>
</feature>
<evidence type="ECO:0000256" key="2">
    <source>
        <dbReference type="ARBA" id="ARBA00022729"/>
    </source>
</evidence>
<proteinExistence type="predicted"/>
<evidence type="ECO:0000313" key="9">
    <source>
        <dbReference type="Proteomes" id="UP000612055"/>
    </source>
</evidence>
<dbReference type="PROSITE" id="PS51914">
    <property type="entry name" value="MRH"/>
    <property type="match status" value="1"/>
</dbReference>
<evidence type="ECO:0000256" key="4">
    <source>
        <dbReference type="ARBA" id="ARBA00023157"/>
    </source>
</evidence>
<dbReference type="EMBL" id="JAEHOE010000009">
    <property type="protein sequence ID" value="KAG2498656.1"/>
    <property type="molecule type" value="Genomic_DNA"/>
</dbReference>
<protein>
    <recommendedName>
        <fullName evidence="7">MRH domain-containing protein</fullName>
    </recommendedName>
</protein>
<dbReference type="PANTHER" id="PTHR15414:SF0">
    <property type="entry name" value="ENDOPLASMIC RETICULUM LECTIN 1"/>
    <property type="match status" value="1"/>
</dbReference>
<name>A0A836C324_9CHLO</name>
<dbReference type="PANTHER" id="PTHR15414">
    <property type="entry name" value="OS-9-RELATED"/>
    <property type="match status" value="1"/>
</dbReference>
<feature type="compositionally biased region" description="Acidic residues" evidence="5">
    <location>
        <begin position="352"/>
        <end position="383"/>
    </location>
</feature>
<evidence type="ECO:0000256" key="1">
    <source>
        <dbReference type="ARBA" id="ARBA00004240"/>
    </source>
</evidence>
<sequence>MARRCSRRQAQLVAGLLCLVAVQQPLLSLSAGPGINVITDAASSFAWPDPSEPKYVVALDHARKPGQAGGLSTHLSAPATESLPDASEEEEELPEGVRRMRMTAANGRQYMCTLPKAPAVPPSADELLEAASTDPTATKTPFELLEAMNSLCLYRQEGLWTYEVCYKKGTRQFRHDTSGRGEDFSCGKWPGEEVQDESIQADSSSTPVPIRYVSHIFHEGAKCVLTGAARTSEVRFTCMPDTPDNTIMSIKEFPTCNYVFVVSTPFLCKHPAFKPLPEQHLQIRCVPIALEPEASVGAEGQEPSEVETSQHAGASEGEGELGAAPGSAQGGSESCAAAGGDGSGTCSAGSEAGEDGAEDGDGEGEGYGDDDEEEEDEEEELEWEAVAAEDAATRAGEEAAVGKEEEEDA</sequence>
<dbReference type="InterPro" id="IPR044865">
    <property type="entry name" value="MRH_dom"/>
</dbReference>
<evidence type="ECO:0000259" key="7">
    <source>
        <dbReference type="PROSITE" id="PS51914"/>
    </source>
</evidence>
<feature type="compositionally biased region" description="Basic and acidic residues" evidence="5">
    <location>
        <begin position="391"/>
        <end position="403"/>
    </location>
</feature>
<keyword evidence="4" id="KW-1015">Disulfide bond</keyword>
<dbReference type="Pfam" id="PF07915">
    <property type="entry name" value="PRKCSH"/>
    <property type="match status" value="1"/>
</dbReference>
<dbReference type="InterPro" id="IPR045149">
    <property type="entry name" value="OS-9-like"/>
</dbReference>
<evidence type="ECO:0000256" key="6">
    <source>
        <dbReference type="SAM" id="SignalP"/>
    </source>
</evidence>
<keyword evidence="9" id="KW-1185">Reference proteome</keyword>
<feature type="chain" id="PRO_5032870993" description="MRH domain-containing protein" evidence="6">
    <location>
        <begin position="29"/>
        <end position="409"/>
    </location>
</feature>
<dbReference type="Gene3D" id="2.70.130.10">
    <property type="entry name" value="Mannose-6-phosphate receptor binding domain"/>
    <property type="match status" value="1"/>
</dbReference>
<dbReference type="GO" id="GO:0005788">
    <property type="term" value="C:endoplasmic reticulum lumen"/>
    <property type="evidence" value="ECO:0007669"/>
    <property type="project" value="TreeGrafter"/>
</dbReference>
<dbReference type="Proteomes" id="UP000612055">
    <property type="component" value="Unassembled WGS sequence"/>
</dbReference>
<reference evidence="8" key="1">
    <citation type="journal article" date="2020" name="bioRxiv">
        <title>Comparative genomics of Chlamydomonas.</title>
        <authorList>
            <person name="Craig R.J."/>
            <person name="Hasan A.R."/>
            <person name="Ness R.W."/>
            <person name="Keightley P.D."/>
        </authorList>
    </citation>
    <scope>NUCLEOTIDE SEQUENCE</scope>
    <source>
        <strain evidence="8">CCAP 11/70</strain>
    </source>
</reference>
<evidence type="ECO:0000256" key="5">
    <source>
        <dbReference type="SAM" id="MobiDB-lite"/>
    </source>
</evidence>
<dbReference type="OrthoDB" id="448954at2759"/>
<dbReference type="InterPro" id="IPR009011">
    <property type="entry name" value="Man6P_isomerase_rcpt-bd_dom_sf"/>
</dbReference>
<feature type="region of interest" description="Disordered" evidence="5">
    <location>
        <begin position="66"/>
        <end position="95"/>
    </location>
</feature>
<feature type="region of interest" description="Disordered" evidence="5">
    <location>
        <begin position="296"/>
        <end position="409"/>
    </location>
</feature>
<accession>A0A836C324</accession>
<gene>
    <name evidence="8" type="ORF">HYH03_003402</name>
</gene>
<organism evidence="8 9">
    <name type="scientific">Edaphochlamys debaryana</name>
    <dbReference type="NCBI Taxonomy" id="47281"/>
    <lineage>
        <taxon>Eukaryota</taxon>
        <taxon>Viridiplantae</taxon>
        <taxon>Chlorophyta</taxon>
        <taxon>core chlorophytes</taxon>
        <taxon>Chlorophyceae</taxon>
        <taxon>CS clade</taxon>
        <taxon>Chlamydomonadales</taxon>
        <taxon>Chlamydomonadales incertae sedis</taxon>
        <taxon>Edaphochlamys</taxon>
    </lineage>
</organism>
<feature type="signal peptide" evidence="6">
    <location>
        <begin position="1"/>
        <end position="28"/>
    </location>
</feature>
<dbReference type="AlphaFoldDB" id="A0A836C324"/>